<proteinExistence type="predicted"/>
<name>A0A6B0UJ12_IXORI</name>
<dbReference type="AlphaFoldDB" id="A0A6B0UJ12"/>
<dbReference type="EMBL" id="GIFC01007549">
    <property type="protein sequence ID" value="MXU89632.1"/>
    <property type="molecule type" value="Transcribed_RNA"/>
</dbReference>
<accession>A0A6B0UJ12</accession>
<organism evidence="1">
    <name type="scientific">Ixodes ricinus</name>
    <name type="common">Common tick</name>
    <name type="synonym">Acarus ricinus</name>
    <dbReference type="NCBI Taxonomy" id="34613"/>
    <lineage>
        <taxon>Eukaryota</taxon>
        <taxon>Metazoa</taxon>
        <taxon>Ecdysozoa</taxon>
        <taxon>Arthropoda</taxon>
        <taxon>Chelicerata</taxon>
        <taxon>Arachnida</taxon>
        <taxon>Acari</taxon>
        <taxon>Parasitiformes</taxon>
        <taxon>Ixodida</taxon>
        <taxon>Ixodoidea</taxon>
        <taxon>Ixodidae</taxon>
        <taxon>Ixodinae</taxon>
        <taxon>Ixodes</taxon>
    </lineage>
</organism>
<sequence>MCPTRAGRTPRCAASLISSVCRAMLSTAPGRCPPCRSRARTSLNGPSFCWTSTARNRCSSALEQCSSRWETTSATTSPTSGTISLETTRNCLITSTPTTICTQRSSLGP</sequence>
<protein>
    <submittedName>
        <fullName evidence="1">Uncharacterized protein</fullName>
    </submittedName>
</protein>
<reference evidence="1" key="1">
    <citation type="submission" date="2019-12" db="EMBL/GenBank/DDBJ databases">
        <title>An insight into the sialome of adult female Ixodes ricinus ticks feeding for 6 days.</title>
        <authorList>
            <person name="Perner J."/>
            <person name="Ribeiro J.M.C."/>
        </authorList>
    </citation>
    <scope>NUCLEOTIDE SEQUENCE</scope>
    <source>
        <strain evidence="1">Semi-engorged</strain>
        <tissue evidence="1">Salivary glands</tissue>
    </source>
</reference>
<evidence type="ECO:0000313" key="1">
    <source>
        <dbReference type="EMBL" id="MXU89632.1"/>
    </source>
</evidence>